<dbReference type="InterPro" id="IPR005805">
    <property type="entry name" value="Rieske_Fe-S_prot_C"/>
</dbReference>
<dbReference type="EMBL" id="CP128400">
    <property type="protein sequence ID" value="WJW68879.1"/>
    <property type="molecule type" value="Genomic_DNA"/>
</dbReference>
<dbReference type="PRINTS" id="PR00162">
    <property type="entry name" value="RIESKE"/>
</dbReference>
<dbReference type="PROSITE" id="PS51318">
    <property type="entry name" value="TAT"/>
    <property type="match status" value="1"/>
</dbReference>
<dbReference type="Proteomes" id="UP000521676">
    <property type="component" value="Unassembled WGS sequence"/>
</dbReference>
<dbReference type="GO" id="GO:0004497">
    <property type="term" value="F:monooxygenase activity"/>
    <property type="evidence" value="ECO:0007669"/>
    <property type="project" value="UniProtKB-ARBA"/>
</dbReference>
<reference evidence="10" key="2">
    <citation type="journal article" date="2024" name="Nature">
        <title>Anoxygenic phototroph of the Chloroflexota uses a type I reaction centre.</title>
        <authorList>
            <person name="Tsuji J.M."/>
            <person name="Shaw N.A."/>
            <person name="Nagashima S."/>
            <person name="Venkiteswaran J.J."/>
            <person name="Schiff S.L."/>
            <person name="Watanabe T."/>
            <person name="Fukui M."/>
            <person name="Hanada S."/>
            <person name="Tank M."/>
            <person name="Neufeld J.D."/>
        </authorList>
    </citation>
    <scope>NUCLEOTIDE SEQUENCE</scope>
    <source>
        <strain evidence="10">L227-S17</strain>
    </source>
</reference>
<keyword evidence="2" id="KW-0479">Metal-binding</keyword>
<name>A0A8T7M9Z6_9CHLR</name>
<sequence length="187" mass="20428">MALTQDKKIMDFDTAESDPTPSRRTFLRWGIYAVGAGVTAVIAVPAVGYFIAPATSSESADVFVSVGKVTDFANQLEIKEKLLRDIAYTDSFKPATITRKVFIRATKSNAANAEDFLVLSSMCTHAGCPVSYRAAQKDLFCSCHGSQYDQDGFRTAGPAPRPLDKYEVKIEAGEIKINVFKSVERKA</sequence>
<dbReference type="InterPro" id="IPR006311">
    <property type="entry name" value="TAT_signal"/>
</dbReference>
<dbReference type="Proteomes" id="UP001431572">
    <property type="component" value="Chromosome 2"/>
</dbReference>
<evidence type="ECO:0000256" key="3">
    <source>
        <dbReference type="ARBA" id="ARBA00023004"/>
    </source>
</evidence>
<keyword evidence="7" id="KW-0812">Transmembrane</keyword>
<proteinExistence type="predicted"/>
<dbReference type="InterPro" id="IPR036922">
    <property type="entry name" value="Rieske_2Fe-2S_sf"/>
</dbReference>
<dbReference type="CDD" id="cd03467">
    <property type="entry name" value="Rieske"/>
    <property type="match status" value="1"/>
</dbReference>
<evidence type="ECO:0000256" key="5">
    <source>
        <dbReference type="ARBA" id="ARBA00023157"/>
    </source>
</evidence>
<evidence type="ECO:0000313" key="11">
    <source>
        <dbReference type="Proteomes" id="UP000521676"/>
    </source>
</evidence>
<dbReference type="InterPro" id="IPR017941">
    <property type="entry name" value="Rieske_2Fe-2S"/>
</dbReference>
<gene>
    <name evidence="9" type="ORF">HXX08_24070</name>
    <name evidence="10" type="ORF">OZ401_004500</name>
</gene>
<evidence type="ECO:0000256" key="2">
    <source>
        <dbReference type="ARBA" id="ARBA00022723"/>
    </source>
</evidence>
<keyword evidence="4" id="KW-0411">Iron-sulfur</keyword>
<accession>A0A8T7M9Z6</accession>
<keyword evidence="3" id="KW-0408">Iron</keyword>
<keyword evidence="7" id="KW-0472">Membrane</keyword>
<evidence type="ECO:0000256" key="1">
    <source>
        <dbReference type="ARBA" id="ARBA00022714"/>
    </source>
</evidence>
<evidence type="ECO:0000313" key="12">
    <source>
        <dbReference type="Proteomes" id="UP001431572"/>
    </source>
</evidence>
<feature type="domain" description="Rieske" evidence="8">
    <location>
        <begin position="118"/>
        <end position="177"/>
    </location>
</feature>
<reference evidence="9 11" key="1">
    <citation type="submission" date="2020-06" db="EMBL/GenBank/DDBJ databases">
        <title>Anoxygenic phototrophic Chloroflexota member uses a Type I reaction center.</title>
        <authorList>
            <person name="Tsuji J.M."/>
            <person name="Shaw N.A."/>
            <person name="Nagashima S."/>
            <person name="Venkiteswaran J."/>
            <person name="Schiff S.L."/>
            <person name="Hanada S."/>
            <person name="Tank M."/>
            <person name="Neufeld J.D."/>
        </authorList>
    </citation>
    <scope>NUCLEOTIDE SEQUENCE [LARGE SCALE GENOMIC DNA]</scope>
    <source>
        <strain evidence="9">L227-S17</strain>
    </source>
</reference>
<evidence type="ECO:0000256" key="4">
    <source>
        <dbReference type="ARBA" id="ARBA00023014"/>
    </source>
</evidence>
<dbReference type="SUPFAM" id="SSF50022">
    <property type="entry name" value="ISP domain"/>
    <property type="match status" value="1"/>
</dbReference>
<keyword evidence="1" id="KW-0001">2Fe-2S</keyword>
<organism evidence="9 11">
    <name type="scientific">Candidatus Chlorohelix allophototropha</name>
    <dbReference type="NCBI Taxonomy" id="3003348"/>
    <lineage>
        <taxon>Bacteria</taxon>
        <taxon>Bacillati</taxon>
        <taxon>Chloroflexota</taxon>
        <taxon>Chloroflexia</taxon>
        <taxon>Candidatus Chloroheliales</taxon>
        <taxon>Candidatus Chloroheliaceae</taxon>
        <taxon>Candidatus Chlorohelix</taxon>
    </lineage>
</organism>
<dbReference type="RefSeq" id="WP_341470784.1">
    <property type="nucleotide sequence ID" value="NZ_CP128400.1"/>
</dbReference>
<dbReference type="PANTHER" id="PTHR10134">
    <property type="entry name" value="CYTOCHROME B-C1 COMPLEX SUBUNIT RIESKE, MITOCHONDRIAL"/>
    <property type="match status" value="1"/>
</dbReference>
<dbReference type="GO" id="GO:0046872">
    <property type="term" value="F:metal ion binding"/>
    <property type="evidence" value="ECO:0007669"/>
    <property type="project" value="UniProtKB-KW"/>
</dbReference>
<dbReference type="GO" id="GO:0016020">
    <property type="term" value="C:membrane"/>
    <property type="evidence" value="ECO:0007669"/>
    <property type="project" value="InterPro"/>
</dbReference>
<dbReference type="Gene3D" id="2.102.10.10">
    <property type="entry name" value="Rieske [2Fe-2S] iron-sulphur domain"/>
    <property type="match status" value="1"/>
</dbReference>
<evidence type="ECO:0000259" key="8">
    <source>
        <dbReference type="PROSITE" id="PS51296"/>
    </source>
</evidence>
<dbReference type="AlphaFoldDB" id="A0A8T7M9Z6"/>
<comment type="cofactor">
    <cofactor evidence="6">
        <name>[2Fe-2S] cluster</name>
        <dbReference type="ChEBI" id="CHEBI:190135"/>
    </cofactor>
</comment>
<evidence type="ECO:0000256" key="7">
    <source>
        <dbReference type="SAM" id="Phobius"/>
    </source>
</evidence>
<evidence type="ECO:0000256" key="6">
    <source>
        <dbReference type="ARBA" id="ARBA00034078"/>
    </source>
</evidence>
<keyword evidence="5" id="KW-1015">Disulfide bond</keyword>
<dbReference type="EMBL" id="JACATZ010000003">
    <property type="protein sequence ID" value="NWJ48949.1"/>
    <property type="molecule type" value="Genomic_DNA"/>
</dbReference>
<evidence type="ECO:0000313" key="9">
    <source>
        <dbReference type="EMBL" id="NWJ48949.1"/>
    </source>
</evidence>
<dbReference type="PROSITE" id="PS51296">
    <property type="entry name" value="RIESKE"/>
    <property type="match status" value="1"/>
</dbReference>
<protein>
    <submittedName>
        <fullName evidence="9">Ubiquinol-cytochrome c reductase iron-sulfur subunit</fullName>
    </submittedName>
</protein>
<feature type="transmembrane region" description="Helical" evidence="7">
    <location>
        <begin position="29"/>
        <end position="52"/>
    </location>
</feature>
<dbReference type="GO" id="GO:0051537">
    <property type="term" value="F:2 iron, 2 sulfur cluster binding"/>
    <property type="evidence" value="ECO:0007669"/>
    <property type="project" value="UniProtKB-KW"/>
</dbReference>
<dbReference type="InterPro" id="IPR014349">
    <property type="entry name" value="Rieske_Fe-S_prot"/>
</dbReference>
<dbReference type="GO" id="GO:0016705">
    <property type="term" value="F:oxidoreductase activity, acting on paired donors, with incorporation or reduction of molecular oxygen"/>
    <property type="evidence" value="ECO:0007669"/>
    <property type="project" value="UniProtKB-ARBA"/>
</dbReference>
<dbReference type="Pfam" id="PF00355">
    <property type="entry name" value="Rieske"/>
    <property type="match status" value="1"/>
</dbReference>
<evidence type="ECO:0000313" key="10">
    <source>
        <dbReference type="EMBL" id="WJW68879.1"/>
    </source>
</evidence>
<keyword evidence="7" id="KW-1133">Transmembrane helix</keyword>
<keyword evidence="12" id="KW-1185">Reference proteome</keyword>